<reference evidence="2 3" key="1">
    <citation type="journal article" date="2020" name="ISME J.">
        <title>Comparative genomics reveals insights into cyanobacterial evolution and habitat adaptation.</title>
        <authorList>
            <person name="Chen M.Y."/>
            <person name="Teng W.K."/>
            <person name="Zhao L."/>
            <person name="Hu C.X."/>
            <person name="Zhou Y.K."/>
            <person name="Han B.P."/>
            <person name="Song L.R."/>
            <person name="Shu W.S."/>
        </authorList>
    </citation>
    <scope>NUCLEOTIDE SEQUENCE [LARGE SCALE GENOMIC DNA]</scope>
    <source>
        <strain evidence="2 3">FACHB-248</strain>
    </source>
</reference>
<comment type="caution">
    <text evidence="2">The sequence shown here is derived from an EMBL/GenBank/DDBJ whole genome shotgun (WGS) entry which is preliminary data.</text>
</comment>
<proteinExistence type="predicted"/>
<dbReference type="Proteomes" id="UP000660380">
    <property type="component" value="Unassembled WGS sequence"/>
</dbReference>
<feature type="transmembrane region" description="Helical" evidence="1">
    <location>
        <begin position="149"/>
        <end position="172"/>
    </location>
</feature>
<evidence type="ECO:0000256" key="1">
    <source>
        <dbReference type="SAM" id="Phobius"/>
    </source>
</evidence>
<feature type="transmembrane region" description="Helical" evidence="1">
    <location>
        <begin position="12"/>
        <end position="34"/>
    </location>
</feature>
<keyword evidence="1" id="KW-0812">Transmembrane</keyword>
<keyword evidence="3" id="KW-1185">Reference proteome</keyword>
<accession>A0ABR8GS38</accession>
<evidence type="ECO:0000313" key="3">
    <source>
        <dbReference type="Proteomes" id="UP000660380"/>
    </source>
</evidence>
<dbReference type="EMBL" id="JACJTA010000033">
    <property type="protein sequence ID" value="MBD2606061.1"/>
    <property type="molecule type" value="Genomic_DNA"/>
</dbReference>
<dbReference type="InterPro" id="IPR054663">
    <property type="entry name" value="FraC"/>
</dbReference>
<dbReference type="NCBIfam" id="NF045624">
    <property type="entry name" value="filament_FraC"/>
    <property type="match status" value="1"/>
</dbReference>
<feature type="transmembrane region" description="Helical" evidence="1">
    <location>
        <begin position="93"/>
        <end position="112"/>
    </location>
</feature>
<keyword evidence="1" id="KW-1133">Transmembrane helix</keyword>
<feature type="transmembrane region" description="Helical" evidence="1">
    <location>
        <begin position="46"/>
        <end position="67"/>
    </location>
</feature>
<organism evidence="2 3">
    <name type="scientific">Scytonema hofmannii FACHB-248</name>
    <dbReference type="NCBI Taxonomy" id="1842502"/>
    <lineage>
        <taxon>Bacteria</taxon>
        <taxon>Bacillati</taxon>
        <taxon>Cyanobacteriota</taxon>
        <taxon>Cyanophyceae</taxon>
        <taxon>Nostocales</taxon>
        <taxon>Scytonemataceae</taxon>
        <taxon>Scytonema</taxon>
    </lineage>
</organism>
<dbReference type="RefSeq" id="WP_029632415.1">
    <property type="nucleotide sequence ID" value="NZ_JACJTA010000033.1"/>
</dbReference>
<name>A0ABR8GS38_9CYAN</name>
<sequence length="175" mass="20348">MFEYPELPTTFPLGAILFDFLFLLVAIPIEGYVLNVRLRFDKKTSIFYAICINLFTAVIGWISFFFIEPVLPVNLKSQLISYVFFNQYNVQSLMILVAFIIFFTTFLLKYFLLKLVLLSLAEPIKNELELQAYPRRNFRRANKAKLQNTNLVTTILIANSLSYTAIVIILLIRSR</sequence>
<dbReference type="Pfam" id="PF24301">
    <property type="entry name" value="FraC"/>
    <property type="match status" value="1"/>
</dbReference>
<protein>
    <submittedName>
        <fullName evidence="2">Filament integrity protein fraC</fullName>
    </submittedName>
</protein>
<evidence type="ECO:0000313" key="2">
    <source>
        <dbReference type="EMBL" id="MBD2606061.1"/>
    </source>
</evidence>
<keyword evidence="1" id="KW-0472">Membrane</keyword>
<gene>
    <name evidence="2" type="ORF">H6G81_16385</name>
</gene>